<accession>A0ABU0DYF7</accession>
<proteinExistence type="predicted"/>
<evidence type="ECO:0008006" key="3">
    <source>
        <dbReference type="Google" id="ProtNLM"/>
    </source>
</evidence>
<reference evidence="1 2" key="1">
    <citation type="submission" date="2023-07" db="EMBL/GenBank/DDBJ databases">
        <title>Genomic Encyclopedia of Type Strains, Phase IV (KMG-IV): sequencing the most valuable type-strain genomes for metagenomic binning, comparative biology and taxonomic classification.</title>
        <authorList>
            <person name="Goeker M."/>
        </authorList>
    </citation>
    <scope>NUCLEOTIDE SEQUENCE [LARGE SCALE GENOMIC DNA]</scope>
    <source>
        <strain evidence="1 2">DSM 16784</strain>
    </source>
</reference>
<gene>
    <name evidence="1" type="ORF">J2S15_000403</name>
</gene>
<dbReference type="Pfam" id="PF13289">
    <property type="entry name" value="SIR2_2"/>
    <property type="match status" value="1"/>
</dbReference>
<evidence type="ECO:0000313" key="2">
    <source>
        <dbReference type="Proteomes" id="UP001230220"/>
    </source>
</evidence>
<keyword evidence="2" id="KW-1185">Reference proteome</keyword>
<name>A0ABU0DYF7_9FIRM</name>
<sequence length="273" mass="32400">MNKVIFVGNGINRIQSDYSWFQLLEDLKKEARVDREVINGNKPFPILYEEIYFRSKKKYDLKEQQLLDLTVSKMKDMKGNDIHSKIMKLSKVNTIITTNYDYTLESSVASTFHTISKSKEKSVEKIYRITTCNEVKDKQVWHIHGELNYPRSIVLGQNMYARIIGRIQDYLSAETFLQTDESWIDMMFKDEIHMLGFGLDYSEVDIWSILNARVRHFNKMKGSNTIYFYLYSFTPEEITDLETILESYQIKVIKNKIDEDPKKFYERILEKLI</sequence>
<dbReference type="RefSeq" id="WP_307404984.1">
    <property type="nucleotide sequence ID" value="NZ_JAUSUR010000001.1"/>
</dbReference>
<dbReference type="Proteomes" id="UP001230220">
    <property type="component" value="Unassembled WGS sequence"/>
</dbReference>
<comment type="caution">
    <text evidence="1">The sequence shown here is derived from an EMBL/GenBank/DDBJ whole genome shotgun (WGS) entry which is preliminary data.</text>
</comment>
<protein>
    <recommendedName>
        <fullName evidence="3">SIR2-like domain-containing protein</fullName>
    </recommendedName>
</protein>
<organism evidence="1 2">
    <name type="scientific">Breznakia pachnodae</name>
    <dbReference type="NCBI Taxonomy" id="265178"/>
    <lineage>
        <taxon>Bacteria</taxon>
        <taxon>Bacillati</taxon>
        <taxon>Bacillota</taxon>
        <taxon>Erysipelotrichia</taxon>
        <taxon>Erysipelotrichales</taxon>
        <taxon>Erysipelotrichaceae</taxon>
        <taxon>Breznakia</taxon>
    </lineage>
</organism>
<dbReference type="EMBL" id="JAUSUR010000001">
    <property type="protein sequence ID" value="MDQ0359672.1"/>
    <property type="molecule type" value="Genomic_DNA"/>
</dbReference>
<evidence type="ECO:0000313" key="1">
    <source>
        <dbReference type="EMBL" id="MDQ0359672.1"/>
    </source>
</evidence>